<evidence type="ECO:0000313" key="3">
    <source>
        <dbReference type="EMBL" id="EKF22208.1"/>
    </source>
</evidence>
<dbReference type="PATRIC" id="fig|1122247.3.peg.3544"/>
<dbReference type="OrthoDB" id="4735156at2"/>
<organism evidence="3 4">
    <name type="scientific">Mycolicibacterium hassiacum (strain DSM 44199 / CIP 105218 / JCM 12690 / 3849)</name>
    <name type="common">Mycobacterium hassiacum</name>
    <dbReference type="NCBI Taxonomy" id="1122247"/>
    <lineage>
        <taxon>Bacteria</taxon>
        <taxon>Bacillati</taxon>
        <taxon>Actinomycetota</taxon>
        <taxon>Actinomycetes</taxon>
        <taxon>Mycobacteriales</taxon>
        <taxon>Mycobacteriaceae</taxon>
        <taxon>Mycolicibacterium</taxon>
    </lineage>
</organism>
<feature type="region of interest" description="Disordered" evidence="1">
    <location>
        <begin position="102"/>
        <end position="141"/>
    </location>
</feature>
<evidence type="ECO:0000256" key="1">
    <source>
        <dbReference type="SAM" id="MobiDB-lite"/>
    </source>
</evidence>
<sequence>MNKLNVFAAGAVLGAAATLTALFGTGAAAAAPDVVGDTYADAASAIESSGGTVTIASRVGDKLDLDDCIVVNAWDSSFLRIDTHSEGEVAVALNCNGAYATSKNPGTSVQHPMGRAAKTQAEIEAERAEEEEIANPSIPDN</sequence>
<evidence type="ECO:0000313" key="4">
    <source>
        <dbReference type="Proteomes" id="UP000006265"/>
    </source>
</evidence>
<reference evidence="3 4" key="1">
    <citation type="journal article" date="2012" name="J. Bacteriol.">
        <title>Genome sequence of Mycobacterium hassiacum DSM 44199, a rare source of heat-stable mycobacterial proteins.</title>
        <authorList>
            <person name="Tiago I."/>
            <person name="Maranha A."/>
            <person name="Mendes V."/>
            <person name="Alarico S."/>
            <person name="Moynihan P.J."/>
            <person name="Clarke A.J."/>
            <person name="Macedo-Ribeiro S."/>
            <person name="Pereira P.J."/>
            <person name="Empadinhas N."/>
        </authorList>
    </citation>
    <scope>NUCLEOTIDE SEQUENCE [LARGE SCALE GENOMIC DNA]</scope>
    <source>
        <strain evidence="4">DSM 44199 / CIP 105218 / JCM 12690 / 3849</strain>
    </source>
</reference>
<keyword evidence="2" id="KW-0732">Signal</keyword>
<feature type="signal peptide" evidence="2">
    <location>
        <begin position="1"/>
        <end position="30"/>
    </location>
</feature>
<evidence type="ECO:0000256" key="2">
    <source>
        <dbReference type="SAM" id="SignalP"/>
    </source>
</evidence>
<comment type="caution">
    <text evidence="3">The sequence shown here is derived from an EMBL/GenBank/DDBJ whole genome shotgun (WGS) entry which is preliminary data.</text>
</comment>
<dbReference type="Proteomes" id="UP000006265">
    <property type="component" value="Unassembled WGS sequence"/>
</dbReference>
<dbReference type="eggNOG" id="ENOG5031IX0">
    <property type="taxonomic scope" value="Bacteria"/>
</dbReference>
<gene>
    <name evidence="3" type="ORF">C731_3699</name>
</gene>
<accession>K5B7M5</accession>
<protein>
    <submittedName>
        <fullName evidence="3">Uncharacterized protein</fullName>
    </submittedName>
</protein>
<dbReference type="EMBL" id="AMRA01000102">
    <property type="protein sequence ID" value="EKF22208.1"/>
    <property type="molecule type" value="Genomic_DNA"/>
</dbReference>
<keyword evidence="4" id="KW-1185">Reference proteome</keyword>
<feature type="chain" id="PRO_5044028099" evidence="2">
    <location>
        <begin position="31"/>
        <end position="141"/>
    </location>
</feature>
<proteinExistence type="predicted"/>
<dbReference type="AlphaFoldDB" id="K5B7M5"/>
<name>K5B7M5_MYCHD</name>
<dbReference type="RefSeq" id="WP_005630198.1">
    <property type="nucleotide sequence ID" value="NZ_AMRA01000102.1"/>
</dbReference>